<accession>A0ABN8VBX4</accession>
<organism evidence="2 3">
    <name type="scientific">Streptomyces globisporus</name>
    <dbReference type="NCBI Taxonomy" id="1908"/>
    <lineage>
        <taxon>Bacteria</taxon>
        <taxon>Bacillati</taxon>
        <taxon>Actinomycetota</taxon>
        <taxon>Actinomycetes</taxon>
        <taxon>Kitasatosporales</taxon>
        <taxon>Streptomycetaceae</taxon>
        <taxon>Streptomyces</taxon>
    </lineage>
</organism>
<evidence type="ECO:0000313" key="2">
    <source>
        <dbReference type="EMBL" id="CAH9420347.1"/>
    </source>
</evidence>
<comment type="caution">
    <text evidence="2">The sequence shown here is derived from an EMBL/GenBank/DDBJ whole genome shotgun (WGS) entry which is preliminary data.</text>
</comment>
<gene>
    <name evidence="2" type="ORF">SGL43_07405</name>
</gene>
<sequence length="45" mass="4534">MTDRGGALATTSTTRSLLADSSETAGSDMFSPRATEATSEPAANV</sequence>
<proteinExistence type="predicted"/>
<reference evidence="2" key="1">
    <citation type="submission" date="2022-03" db="EMBL/GenBank/DDBJ databases">
        <authorList>
            <person name="Leyn A S."/>
        </authorList>
    </citation>
    <scope>NUCLEOTIDE SEQUENCE</scope>
    <source>
        <strain evidence="2">Streptomyces globisporus 4-3</strain>
    </source>
</reference>
<evidence type="ECO:0000256" key="1">
    <source>
        <dbReference type="SAM" id="MobiDB-lite"/>
    </source>
</evidence>
<protein>
    <submittedName>
        <fullName evidence="2">Uncharacterized protein</fullName>
    </submittedName>
</protein>
<dbReference type="EMBL" id="CAKXYP010000042">
    <property type="protein sequence ID" value="CAH9420347.1"/>
    <property type="molecule type" value="Genomic_DNA"/>
</dbReference>
<feature type="compositionally biased region" description="Low complexity" evidence="1">
    <location>
        <begin position="7"/>
        <end position="22"/>
    </location>
</feature>
<feature type="region of interest" description="Disordered" evidence="1">
    <location>
        <begin position="1"/>
        <end position="45"/>
    </location>
</feature>
<keyword evidence="3" id="KW-1185">Reference proteome</keyword>
<name>A0ABN8VBX4_STRGL</name>
<dbReference type="Proteomes" id="UP001154015">
    <property type="component" value="Unassembled WGS sequence"/>
</dbReference>
<evidence type="ECO:0000313" key="3">
    <source>
        <dbReference type="Proteomes" id="UP001154015"/>
    </source>
</evidence>